<name>A0A517SNE7_9BACT</name>
<proteinExistence type="predicted"/>
<dbReference type="Proteomes" id="UP000315003">
    <property type="component" value="Chromosome"/>
</dbReference>
<feature type="region of interest" description="Disordered" evidence="1">
    <location>
        <begin position="136"/>
        <end position="171"/>
    </location>
</feature>
<evidence type="ECO:0000313" key="2">
    <source>
        <dbReference type="EMBL" id="QDT57643.1"/>
    </source>
</evidence>
<gene>
    <name evidence="2" type="ORF">SV7mr_01260</name>
</gene>
<dbReference type="AlphaFoldDB" id="A0A517SNE7"/>
<keyword evidence="3" id="KW-1185">Reference proteome</keyword>
<dbReference type="EMBL" id="CP036272">
    <property type="protein sequence ID" value="QDT57643.1"/>
    <property type="molecule type" value="Genomic_DNA"/>
</dbReference>
<evidence type="ECO:0000313" key="3">
    <source>
        <dbReference type="Proteomes" id="UP000315003"/>
    </source>
</evidence>
<accession>A0A517SNE7</accession>
<protein>
    <submittedName>
        <fullName evidence="2">Uncharacterized protein</fullName>
    </submittedName>
</protein>
<sequence length="171" mass="18475">MQGGRLPTGAPETRNGTARHSNCVDRFGQLQSAMGCSCSVVLRKGIDFESRVAAMSDQGERWCRQRIDEHAARSQMLNRICLNPAPAALFLCLGALFWCVEPHRLDQPAGSSRERLPRSILAPITEAGSVVTIGETRRSGGGMRSDGSRRLGHRIVSSGNTSRHLATHPGG</sequence>
<reference evidence="2 3" key="1">
    <citation type="submission" date="2019-02" db="EMBL/GenBank/DDBJ databases">
        <title>Deep-cultivation of Planctomycetes and their phenomic and genomic characterization uncovers novel biology.</title>
        <authorList>
            <person name="Wiegand S."/>
            <person name="Jogler M."/>
            <person name="Boedeker C."/>
            <person name="Pinto D."/>
            <person name="Vollmers J."/>
            <person name="Rivas-Marin E."/>
            <person name="Kohn T."/>
            <person name="Peeters S.H."/>
            <person name="Heuer A."/>
            <person name="Rast P."/>
            <person name="Oberbeckmann S."/>
            <person name="Bunk B."/>
            <person name="Jeske O."/>
            <person name="Meyerdierks A."/>
            <person name="Storesund J.E."/>
            <person name="Kallscheuer N."/>
            <person name="Luecker S."/>
            <person name="Lage O.M."/>
            <person name="Pohl T."/>
            <person name="Merkel B.J."/>
            <person name="Hornburger P."/>
            <person name="Mueller R.-W."/>
            <person name="Bruemmer F."/>
            <person name="Labrenz M."/>
            <person name="Spormann A.M."/>
            <person name="Op den Camp H."/>
            <person name="Overmann J."/>
            <person name="Amann R."/>
            <person name="Jetten M.S.M."/>
            <person name="Mascher T."/>
            <person name="Medema M.H."/>
            <person name="Devos D.P."/>
            <person name="Kaster A.-K."/>
            <person name="Ovreas L."/>
            <person name="Rohde M."/>
            <person name="Galperin M.Y."/>
            <person name="Jogler C."/>
        </authorList>
    </citation>
    <scope>NUCLEOTIDE SEQUENCE [LARGE SCALE GENOMIC DNA]</scope>
    <source>
        <strain evidence="2 3">SV_7m_r</strain>
    </source>
</reference>
<evidence type="ECO:0000256" key="1">
    <source>
        <dbReference type="SAM" id="MobiDB-lite"/>
    </source>
</evidence>
<organism evidence="2 3">
    <name type="scientific">Stieleria bergensis</name>
    <dbReference type="NCBI Taxonomy" id="2528025"/>
    <lineage>
        <taxon>Bacteria</taxon>
        <taxon>Pseudomonadati</taxon>
        <taxon>Planctomycetota</taxon>
        <taxon>Planctomycetia</taxon>
        <taxon>Pirellulales</taxon>
        <taxon>Pirellulaceae</taxon>
        <taxon>Stieleria</taxon>
    </lineage>
</organism>